<dbReference type="Proteomes" id="UP000673394">
    <property type="component" value="Unassembled WGS sequence"/>
</dbReference>
<proteinExistence type="predicted"/>
<evidence type="ECO:0000313" key="2">
    <source>
        <dbReference type="EMBL" id="MBP3961270.1"/>
    </source>
</evidence>
<reference evidence="2 3" key="1">
    <citation type="submission" date="2021-04" db="EMBL/GenBank/DDBJ databases">
        <title>Paenibacillus sp. DLE-14 whole genome sequence.</title>
        <authorList>
            <person name="Ham Y.J."/>
        </authorList>
    </citation>
    <scope>NUCLEOTIDE SEQUENCE [LARGE SCALE GENOMIC DNA]</scope>
    <source>
        <strain evidence="2 3">DLE-14</strain>
    </source>
</reference>
<feature type="transmembrane region" description="Helical" evidence="1">
    <location>
        <begin position="66"/>
        <end position="85"/>
    </location>
</feature>
<dbReference type="EMBL" id="JAGKSP010000001">
    <property type="protein sequence ID" value="MBP3961270.1"/>
    <property type="molecule type" value="Genomic_DNA"/>
</dbReference>
<name>A0ABS5C5M2_9BACL</name>
<keyword evidence="3" id="KW-1185">Reference proteome</keyword>
<feature type="transmembrane region" description="Helical" evidence="1">
    <location>
        <begin position="97"/>
        <end position="117"/>
    </location>
</feature>
<feature type="transmembrane region" description="Helical" evidence="1">
    <location>
        <begin position="37"/>
        <end position="54"/>
    </location>
</feature>
<dbReference type="Pfam" id="PF20587">
    <property type="entry name" value="DUF6789"/>
    <property type="match status" value="1"/>
</dbReference>
<gene>
    <name evidence="2" type="ORF">I8J30_00995</name>
</gene>
<keyword evidence="1" id="KW-0812">Transmembrane</keyword>
<keyword evidence="1" id="KW-0472">Membrane</keyword>
<comment type="caution">
    <text evidence="2">The sequence shown here is derived from an EMBL/GenBank/DDBJ whole genome shotgun (WGS) entry which is preliminary data.</text>
</comment>
<organism evidence="2 3">
    <name type="scientific">Paenibacillus lignilyticus</name>
    <dbReference type="NCBI Taxonomy" id="1172615"/>
    <lineage>
        <taxon>Bacteria</taxon>
        <taxon>Bacillati</taxon>
        <taxon>Bacillota</taxon>
        <taxon>Bacilli</taxon>
        <taxon>Bacillales</taxon>
        <taxon>Paenibacillaceae</taxon>
        <taxon>Paenibacillus</taxon>
    </lineage>
</organism>
<evidence type="ECO:0000313" key="3">
    <source>
        <dbReference type="Proteomes" id="UP000673394"/>
    </source>
</evidence>
<protein>
    <submittedName>
        <fullName evidence="2">Uncharacterized protein</fullName>
    </submittedName>
</protein>
<dbReference type="InterPro" id="IPR046739">
    <property type="entry name" value="DUF6789"/>
</dbReference>
<keyword evidence="1" id="KW-1133">Transmembrane helix</keyword>
<evidence type="ECO:0000256" key="1">
    <source>
        <dbReference type="SAM" id="Phobius"/>
    </source>
</evidence>
<sequence>MVLKGFQSLTGKQVYTLLLNIDWVPNMPNRLPETVELALHLVVSVPIGILYVSLTKRMTTPRRWMVGLLFGLLTAVTWFPLTAISDRVPAATDLAALLLWLLGHICYGLGLALICSLQSRGRIGNNIMVKR</sequence>
<accession>A0ABS5C5M2</accession>